<evidence type="ECO:0000256" key="5">
    <source>
        <dbReference type="ARBA" id="ARBA00023014"/>
    </source>
</evidence>
<keyword evidence="1" id="KW-0004">4Fe-4S</keyword>
<keyword evidence="7" id="KW-1185">Reference proteome</keyword>
<organism evidence="6 7">
    <name type="scientific">Chrysophaeum taylorii</name>
    <dbReference type="NCBI Taxonomy" id="2483200"/>
    <lineage>
        <taxon>Eukaryota</taxon>
        <taxon>Sar</taxon>
        <taxon>Stramenopiles</taxon>
        <taxon>Ochrophyta</taxon>
        <taxon>Pelagophyceae</taxon>
        <taxon>Pelagomonadales</taxon>
        <taxon>Pelagomonadaceae</taxon>
        <taxon>Chrysophaeum</taxon>
    </lineage>
</organism>
<evidence type="ECO:0000256" key="1">
    <source>
        <dbReference type="ARBA" id="ARBA00022485"/>
    </source>
</evidence>
<dbReference type="AlphaFoldDB" id="A0AAD7XTF3"/>
<evidence type="ECO:0000256" key="3">
    <source>
        <dbReference type="ARBA" id="ARBA00023002"/>
    </source>
</evidence>
<evidence type="ECO:0000313" key="7">
    <source>
        <dbReference type="Proteomes" id="UP001230188"/>
    </source>
</evidence>
<keyword evidence="2" id="KW-0479">Metal-binding</keyword>
<comment type="caution">
    <text evidence="6">The sequence shown here is derived from an EMBL/GenBank/DDBJ whole genome shotgun (WGS) entry which is preliminary data.</text>
</comment>
<dbReference type="GO" id="GO:0051539">
    <property type="term" value="F:4 iron, 4 sulfur cluster binding"/>
    <property type="evidence" value="ECO:0007669"/>
    <property type="project" value="UniProtKB-KW"/>
</dbReference>
<dbReference type="Pfam" id="PF12831">
    <property type="entry name" value="FAD_oxidored"/>
    <property type="match status" value="1"/>
</dbReference>
<sequence length="490" mass="53000">MTVLESVTRFLSGRRSGTRRNEIRRVERFSSSASFDADPNTGCIIEKRIVEPLTKCDVLVVGGGPAGLCAALGAKRASRELDVVILERFGCYGGVITHVGMETVGWYRYAGTDDTEGIGREMERLAQNLGASQQWPYNDSHCLDTERFKCIADDLLTKEKVRCYLHCLVVDAILVDGKIAGVVTESKSGRKAVLAKRVVDCTGDADVAHRAGCEYSTVSPDRALGVSLVLNACGVNVPKFKQFTESNCKTYDDWNATPGWEQETSGKENGLKTPYLDLGGDIGGSWSGLSTDTGEATNLNLVHLKGYDATNVEHLTKAEMEGRAGALEAITRLRDTVPGFEKARLRNLAMTLGVRDTRKIKGIYDLTAHDVTRQARFDDAIGVFPEFVDGYNVLLLPTTGRAFELPYRALVPPKINNLIVAGRCVSGDSVSHAATRNMMCCCVTGQAAGVAAATSLRLGLHTHDLKGPLVQAIQAALQDQGAKVKAGERR</sequence>
<dbReference type="SUPFAM" id="SSF51905">
    <property type="entry name" value="FAD/NAD(P)-binding domain"/>
    <property type="match status" value="1"/>
</dbReference>
<keyword evidence="4" id="KW-0408">Iron</keyword>
<dbReference type="EMBL" id="JAQMWT010000060">
    <property type="protein sequence ID" value="KAJ8611880.1"/>
    <property type="molecule type" value="Genomic_DNA"/>
</dbReference>
<protein>
    <submittedName>
        <fullName evidence="6">Uncharacterized protein</fullName>
    </submittedName>
</protein>
<keyword evidence="3" id="KW-0560">Oxidoreductase</keyword>
<accession>A0AAD7XTF3</accession>
<dbReference type="GO" id="GO:0046872">
    <property type="term" value="F:metal ion binding"/>
    <property type="evidence" value="ECO:0007669"/>
    <property type="project" value="UniProtKB-KW"/>
</dbReference>
<dbReference type="Gene3D" id="3.50.50.60">
    <property type="entry name" value="FAD/NAD(P)-binding domain"/>
    <property type="match status" value="1"/>
</dbReference>
<gene>
    <name evidence="6" type="ORF">CTAYLR_005805</name>
</gene>
<evidence type="ECO:0000256" key="2">
    <source>
        <dbReference type="ARBA" id="ARBA00022723"/>
    </source>
</evidence>
<dbReference type="Proteomes" id="UP001230188">
    <property type="component" value="Unassembled WGS sequence"/>
</dbReference>
<evidence type="ECO:0000256" key="4">
    <source>
        <dbReference type="ARBA" id="ARBA00023004"/>
    </source>
</evidence>
<dbReference type="GO" id="GO:0016491">
    <property type="term" value="F:oxidoreductase activity"/>
    <property type="evidence" value="ECO:0007669"/>
    <property type="project" value="UniProtKB-KW"/>
</dbReference>
<keyword evidence="5" id="KW-0411">Iron-sulfur</keyword>
<name>A0AAD7XTF3_9STRA</name>
<reference evidence="6" key="1">
    <citation type="submission" date="2023-01" db="EMBL/GenBank/DDBJ databases">
        <title>Metagenome sequencing of chrysophaentin producing Chrysophaeum taylorii.</title>
        <authorList>
            <person name="Davison J."/>
            <person name="Bewley C."/>
        </authorList>
    </citation>
    <scope>NUCLEOTIDE SEQUENCE</scope>
    <source>
        <strain evidence="6">NIES-1699</strain>
    </source>
</reference>
<dbReference type="PANTHER" id="PTHR43498">
    <property type="entry name" value="FERREDOXIN:COB-COM HETERODISULFIDE REDUCTASE SUBUNIT A"/>
    <property type="match status" value="1"/>
</dbReference>
<dbReference type="PANTHER" id="PTHR43498:SF1">
    <property type="entry name" value="COB--COM HETERODISULFIDE REDUCTASE IRON-SULFUR SUBUNIT A"/>
    <property type="match status" value="1"/>
</dbReference>
<dbReference type="InterPro" id="IPR039650">
    <property type="entry name" value="HdrA-like"/>
</dbReference>
<proteinExistence type="predicted"/>
<dbReference type="InterPro" id="IPR036188">
    <property type="entry name" value="FAD/NAD-bd_sf"/>
</dbReference>
<evidence type="ECO:0000313" key="6">
    <source>
        <dbReference type="EMBL" id="KAJ8611880.1"/>
    </source>
</evidence>